<comment type="caution">
    <text evidence="2">The sequence shown here is derived from an EMBL/GenBank/DDBJ whole genome shotgun (WGS) entry which is preliminary data.</text>
</comment>
<feature type="compositionally biased region" description="Basic and acidic residues" evidence="1">
    <location>
        <begin position="20"/>
        <end position="33"/>
    </location>
</feature>
<sequence length="41" mass="4565">MSSCGDAAQKRLKASPRLADGPRARQREVRYVSEHSLPNIL</sequence>
<proteinExistence type="predicted"/>
<name>A0A256GR92_9HYPH</name>
<dbReference type="AlphaFoldDB" id="A0A256GR92"/>
<dbReference type="EMBL" id="NNRN01000046">
    <property type="protein sequence ID" value="OYR29723.1"/>
    <property type="molecule type" value="Genomic_DNA"/>
</dbReference>
<accession>A0A256GR92</accession>
<feature type="region of interest" description="Disordered" evidence="1">
    <location>
        <begin position="1"/>
        <end position="41"/>
    </location>
</feature>
<evidence type="ECO:0000256" key="1">
    <source>
        <dbReference type="SAM" id="MobiDB-lite"/>
    </source>
</evidence>
<reference evidence="2 3" key="1">
    <citation type="submission" date="2017-07" db="EMBL/GenBank/DDBJ databases">
        <title>Draft genome of Ochrobactrum lupini type strain LUP21.</title>
        <authorList>
            <person name="Krzyzanowska D.M."/>
            <person name="Jafra S."/>
        </authorList>
    </citation>
    <scope>NUCLEOTIDE SEQUENCE [LARGE SCALE GENOMIC DNA]</scope>
    <source>
        <strain evidence="2 3">LUP21</strain>
    </source>
</reference>
<evidence type="ECO:0000313" key="3">
    <source>
        <dbReference type="Proteomes" id="UP000216363"/>
    </source>
</evidence>
<organism evidence="2 3">
    <name type="scientific">Brucella lupini</name>
    <dbReference type="NCBI Taxonomy" id="255457"/>
    <lineage>
        <taxon>Bacteria</taxon>
        <taxon>Pseudomonadati</taxon>
        <taxon>Pseudomonadota</taxon>
        <taxon>Alphaproteobacteria</taxon>
        <taxon>Hyphomicrobiales</taxon>
        <taxon>Brucellaceae</taxon>
        <taxon>Brucella/Ochrobactrum group</taxon>
        <taxon>Brucella</taxon>
    </lineage>
</organism>
<evidence type="ECO:0000313" key="2">
    <source>
        <dbReference type="EMBL" id="OYR29723.1"/>
    </source>
</evidence>
<protein>
    <submittedName>
        <fullName evidence="2">Uncharacterized protein</fullName>
    </submittedName>
</protein>
<dbReference type="Proteomes" id="UP000216363">
    <property type="component" value="Unassembled WGS sequence"/>
</dbReference>
<gene>
    <name evidence="2" type="ORF">CES86_2287</name>
</gene>